<keyword evidence="23" id="KW-1185">Reference proteome</keyword>
<evidence type="ECO:0000256" key="1">
    <source>
        <dbReference type="ARBA" id="ARBA00004304"/>
    </source>
</evidence>
<keyword evidence="13" id="KW-0333">Golgi apparatus</keyword>
<comment type="subcellular location">
    <subcellularLocation>
        <location evidence="2">Cytoplasmic vesicle membrane</location>
        <topology evidence="2">Single-pass type I membrane protein</topology>
    </subcellularLocation>
    <subcellularLocation>
        <location evidence="4">Golgi apparatus membrane</location>
        <topology evidence="4">Single-pass type I membrane protein</topology>
    </subcellularLocation>
    <subcellularLocation>
        <location evidence="1">Mitochondrion membrane</location>
        <topology evidence="1">Single-pass membrane protein</topology>
    </subcellularLocation>
    <subcellularLocation>
        <location evidence="3">Preautophagosomal structure membrane</location>
        <topology evidence="3">Single-pass type I membrane protein</topology>
    </subcellularLocation>
</comment>
<keyword evidence="11 18" id="KW-1133">Transmembrane helix</keyword>
<evidence type="ECO:0000256" key="6">
    <source>
        <dbReference type="ARBA" id="ARBA00013776"/>
    </source>
</evidence>
<dbReference type="InterPro" id="IPR018939">
    <property type="entry name" value="Autophagy-rel_prot_27"/>
</dbReference>
<evidence type="ECO:0000256" key="10">
    <source>
        <dbReference type="ARBA" id="ARBA00022927"/>
    </source>
</evidence>
<evidence type="ECO:0000313" key="22">
    <source>
        <dbReference type="EMBL" id="KAJ7634424.1"/>
    </source>
</evidence>
<feature type="chain" id="PRO_5042441854" description="Autophagy-related protein 27" evidence="19">
    <location>
        <begin position="24"/>
        <end position="237"/>
    </location>
</feature>
<protein>
    <recommendedName>
        <fullName evidence="6">Autophagy-related protein 27</fullName>
    </recommendedName>
</protein>
<evidence type="ECO:0000256" key="9">
    <source>
        <dbReference type="ARBA" id="ARBA00022729"/>
    </source>
</evidence>
<reference evidence="21" key="1">
    <citation type="submission" date="2023-03" db="EMBL/GenBank/DDBJ databases">
        <title>Massive genome expansion in bonnet fungi (Mycena s.s.) driven by repeated elements and novel gene families across ecological guilds.</title>
        <authorList>
            <consortium name="Lawrence Berkeley National Laboratory"/>
            <person name="Harder C.B."/>
            <person name="Miyauchi S."/>
            <person name="Viragh M."/>
            <person name="Kuo A."/>
            <person name="Thoen E."/>
            <person name="Andreopoulos B."/>
            <person name="Lu D."/>
            <person name="Skrede I."/>
            <person name="Drula E."/>
            <person name="Henrissat B."/>
            <person name="Morin E."/>
            <person name="Kohler A."/>
            <person name="Barry K."/>
            <person name="LaButti K."/>
            <person name="Morin E."/>
            <person name="Salamov A."/>
            <person name="Lipzen A."/>
            <person name="Mereny Z."/>
            <person name="Hegedus B."/>
            <person name="Baldrian P."/>
            <person name="Stursova M."/>
            <person name="Weitz H."/>
            <person name="Taylor A."/>
            <person name="Grigoriev I.V."/>
            <person name="Nagy L.G."/>
            <person name="Martin F."/>
            <person name="Kauserud H."/>
        </authorList>
    </citation>
    <scope>NUCLEOTIDE SEQUENCE</scope>
    <source>
        <strain evidence="21">9284</strain>
    </source>
</reference>
<dbReference type="GO" id="GO:0015031">
    <property type="term" value="P:protein transport"/>
    <property type="evidence" value="ECO:0007669"/>
    <property type="project" value="UniProtKB-KW"/>
</dbReference>
<accession>A0AAD7B6C0</accession>
<evidence type="ECO:0000256" key="7">
    <source>
        <dbReference type="ARBA" id="ARBA00022448"/>
    </source>
</evidence>
<keyword evidence="17" id="KW-0968">Cytoplasmic vesicle</keyword>
<evidence type="ECO:0000256" key="8">
    <source>
        <dbReference type="ARBA" id="ARBA00022692"/>
    </source>
</evidence>
<dbReference type="GO" id="GO:0006914">
    <property type="term" value="P:autophagy"/>
    <property type="evidence" value="ECO:0007669"/>
    <property type="project" value="UniProtKB-KW"/>
</dbReference>
<keyword evidence="7" id="KW-0813">Transport</keyword>
<evidence type="ECO:0000256" key="19">
    <source>
        <dbReference type="SAM" id="SignalP"/>
    </source>
</evidence>
<feature type="non-terminal residue" evidence="21">
    <location>
        <position position="237"/>
    </location>
</feature>
<evidence type="ECO:0000256" key="18">
    <source>
        <dbReference type="SAM" id="Phobius"/>
    </source>
</evidence>
<feature type="signal peptide" evidence="19">
    <location>
        <begin position="1"/>
        <end position="23"/>
    </location>
</feature>
<evidence type="ECO:0000313" key="21">
    <source>
        <dbReference type="EMBL" id="KAJ7611853.1"/>
    </source>
</evidence>
<evidence type="ECO:0000256" key="2">
    <source>
        <dbReference type="ARBA" id="ARBA00004358"/>
    </source>
</evidence>
<keyword evidence="14" id="KW-0496">Mitochondrion</keyword>
<dbReference type="GO" id="GO:0031966">
    <property type="term" value="C:mitochondrial membrane"/>
    <property type="evidence" value="ECO:0007669"/>
    <property type="project" value="UniProtKB-SubCell"/>
</dbReference>
<keyword evidence="8 18" id="KW-0812">Transmembrane</keyword>
<dbReference type="Pfam" id="PF09451">
    <property type="entry name" value="ATG27"/>
    <property type="match status" value="1"/>
</dbReference>
<keyword evidence="9 19" id="KW-0732">Signal</keyword>
<keyword evidence="15 18" id="KW-0472">Membrane</keyword>
<dbReference type="Proteomes" id="UP001221142">
    <property type="component" value="Unassembled WGS sequence"/>
</dbReference>
<evidence type="ECO:0000256" key="17">
    <source>
        <dbReference type="ARBA" id="ARBA00023329"/>
    </source>
</evidence>
<evidence type="ECO:0000259" key="20">
    <source>
        <dbReference type="PROSITE" id="PS51914"/>
    </source>
</evidence>
<evidence type="ECO:0000256" key="15">
    <source>
        <dbReference type="ARBA" id="ARBA00023136"/>
    </source>
</evidence>
<evidence type="ECO:0000313" key="23">
    <source>
        <dbReference type="Proteomes" id="UP001221142"/>
    </source>
</evidence>
<keyword evidence="16" id="KW-1015">Disulfide bond</keyword>
<dbReference type="PANTHER" id="PTHR15071:SF0">
    <property type="entry name" value="MANNOSE 6-PHOSPHATE RECEPTOR-LIKE PROTEIN 1"/>
    <property type="match status" value="1"/>
</dbReference>
<dbReference type="SUPFAM" id="SSF50911">
    <property type="entry name" value="Mannose 6-phosphate receptor domain"/>
    <property type="match status" value="1"/>
</dbReference>
<evidence type="ECO:0000256" key="16">
    <source>
        <dbReference type="ARBA" id="ARBA00023157"/>
    </source>
</evidence>
<keyword evidence="12" id="KW-0072">Autophagy</keyword>
<proteinExistence type="inferred from homology"/>
<evidence type="ECO:0000256" key="5">
    <source>
        <dbReference type="ARBA" id="ARBA00005363"/>
    </source>
</evidence>
<evidence type="ECO:0000256" key="3">
    <source>
        <dbReference type="ARBA" id="ARBA00004472"/>
    </source>
</evidence>
<evidence type="ECO:0000256" key="11">
    <source>
        <dbReference type="ARBA" id="ARBA00022989"/>
    </source>
</evidence>
<dbReference type="GO" id="GO:0034045">
    <property type="term" value="C:phagophore assembly site membrane"/>
    <property type="evidence" value="ECO:0007669"/>
    <property type="project" value="UniProtKB-SubCell"/>
</dbReference>
<gene>
    <name evidence="22" type="ORF">FB45DRAFT_744600</name>
    <name evidence="21" type="ORF">FB45DRAFT_760512</name>
</gene>
<dbReference type="EMBL" id="JARKIF010000032">
    <property type="protein sequence ID" value="KAJ7611853.1"/>
    <property type="molecule type" value="Genomic_DNA"/>
</dbReference>
<evidence type="ECO:0000256" key="14">
    <source>
        <dbReference type="ARBA" id="ARBA00023128"/>
    </source>
</evidence>
<comment type="similarity">
    <text evidence="5">Belongs to the ATG27 family.</text>
</comment>
<feature type="domain" description="MRH" evidence="20">
    <location>
        <begin position="17"/>
        <end position="177"/>
    </location>
</feature>
<evidence type="ECO:0000256" key="12">
    <source>
        <dbReference type="ARBA" id="ARBA00023006"/>
    </source>
</evidence>
<dbReference type="InterPro" id="IPR044865">
    <property type="entry name" value="MRH_dom"/>
</dbReference>
<dbReference type="AlphaFoldDB" id="A0AAD7B6C0"/>
<organism evidence="21 23">
    <name type="scientific">Roridomyces roridus</name>
    <dbReference type="NCBI Taxonomy" id="1738132"/>
    <lineage>
        <taxon>Eukaryota</taxon>
        <taxon>Fungi</taxon>
        <taxon>Dikarya</taxon>
        <taxon>Basidiomycota</taxon>
        <taxon>Agaricomycotina</taxon>
        <taxon>Agaricomycetes</taxon>
        <taxon>Agaricomycetidae</taxon>
        <taxon>Agaricales</taxon>
        <taxon>Marasmiineae</taxon>
        <taxon>Mycenaceae</taxon>
        <taxon>Roridomyces</taxon>
    </lineage>
</organism>
<evidence type="ECO:0000256" key="4">
    <source>
        <dbReference type="ARBA" id="ARBA00004614"/>
    </source>
</evidence>
<sequence>MTRRPLAAFVWLLCLALLCSTRADDDKACTGHNAGKYYDLNRLQAGKDYTWKTPGGSEMVLSACRGVSRETWRLDGEPPGGFVRRGHGDFSMGQTSTKLSFSGRAGHPHLTLSGGSQCLDSDGKTVEHMRGSTEIEFICDPSAGAGSPRLVAQLPPGGEDEACAWFIEWRTAAACATSEGVTFWGFIWFIFVTIFLLLVMYLVLGTVYNYFVLHLTGFDAIPRFTITSMVYHVREAW</sequence>
<dbReference type="PANTHER" id="PTHR15071">
    <property type="entry name" value="MANNOSE-6-PHOSPHATE RECEPTOR FAMILY MEMBER"/>
    <property type="match status" value="1"/>
</dbReference>
<dbReference type="PROSITE" id="PS51914">
    <property type="entry name" value="MRH"/>
    <property type="match status" value="1"/>
</dbReference>
<evidence type="ECO:0000256" key="13">
    <source>
        <dbReference type="ARBA" id="ARBA00023034"/>
    </source>
</evidence>
<dbReference type="EMBL" id="JARKIF010000007">
    <property type="protein sequence ID" value="KAJ7634424.1"/>
    <property type="molecule type" value="Genomic_DNA"/>
</dbReference>
<dbReference type="InterPro" id="IPR009011">
    <property type="entry name" value="Man6P_isomerase_rcpt-bd_dom_sf"/>
</dbReference>
<dbReference type="GO" id="GO:0000139">
    <property type="term" value="C:Golgi membrane"/>
    <property type="evidence" value="ECO:0007669"/>
    <property type="project" value="UniProtKB-SubCell"/>
</dbReference>
<feature type="transmembrane region" description="Helical" evidence="18">
    <location>
        <begin position="183"/>
        <end position="204"/>
    </location>
</feature>
<keyword evidence="10" id="KW-0653">Protein transport</keyword>
<dbReference type="Gene3D" id="2.70.130.10">
    <property type="entry name" value="Mannose-6-phosphate receptor binding domain"/>
    <property type="match status" value="1"/>
</dbReference>
<comment type="caution">
    <text evidence="21">The sequence shown here is derived from an EMBL/GenBank/DDBJ whole genome shotgun (WGS) entry which is preliminary data.</text>
</comment>
<name>A0AAD7B6C0_9AGAR</name>
<dbReference type="GO" id="GO:0010008">
    <property type="term" value="C:endosome membrane"/>
    <property type="evidence" value="ECO:0007669"/>
    <property type="project" value="UniProtKB-SubCell"/>
</dbReference>